<dbReference type="EMBL" id="BGPR01040481">
    <property type="protein sequence ID" value="GBO16609.1"/>
    <property type="molecule type" value="Genomic_DNA"/>
</dbReference>
<evidence type="ECO:0000313" key="2">
    <source>
        <dbReference type="EMBL" id="GBO16609.1"/>
    </source>
</evidence>
<keyword evidence="1" id="KW-1133">Transmembrane helix</keyword>
<protein>
    <submittedName>
        <fullName evidence="2">Uncharacterized protein</fullName>
    </submittedName>
</protein>
<accession>A0A4Y2UUD4</accession>
<comment type="caution">
    <text evidence="2">The sequence shown here is derived from an EMBL/GenBank/DDBJ whole genome shotgun (WGS) entry which is preliminary data.</text>
</comment>
<organism evidence="2 3">
    <name type="scientific">Araneus ventricosus</name>
    <name type="common">Orbweaver spider</name>
    <name type="synonym">Epeira ventricosa</name>
    <dbReference type="NCBI Taxonomy" id="182803"/>
    <lineage>
        <taxon>Eukaryota</taxon>
        <taxon>Metazoa</taxon>
        <taxon>Ecdysozoa</taxon>
        <taxon>Arthropoda</taxon>
        <taxon>Chelicerata</taxon>
        <taxon>Arachnida</taxon>
        <taxon>Araneae</taxon>
        <taxon>Araneomorphae</taxon>
        <taxon>Entelegynae</taxon>
        <taxon>Araneoidea</taxon>
        <taxon>Araneidae</taxon>
        <taxon>Araneus</taxon>
    </lineage>
</organism>
<gene>
    <name evidence="2" type="ORF">AVEN_50383_1</name>
</gene>
<dbReference type="AlphaFoldDB" id="A0A4Y2UUD4"/>
<feature type="transmembrane region" description="Helical" evidence="1">
    <location>
        <begin position="6"/>
        <end position="25"/>
    </location>
</feature>
<reference evidence="2 3" key="1">
    <citation type="journal article" date="2019" name="Sci. Rep.">
        <title>Orb-weaving spider Araneus ventricosus genome elucidates the spidroin gene catalogue.</title>
        <authorList>
            <person name="Kono N."/>
            <person name="Nakamura H."/>
            <person name="Ohtoshi R."/>
            <person name="Moran D.A.P."/>
            <person name="Shinohara A."/>
            <person name="Yoshida Y."/>
            <person name="Fujiwara M."/>
            <person name="Mori M."/>
            <person name="Tomita M."/>
            <person name="Arakawa K."/>
        </authorList>
    </citation>
    <scope>NUCLEOTIDE SEQUENCE [LARGE SCALE GENOMIC DNA]</scope>
</reference>
<name>A0A4Y2UUD4_ARAVE</name>
<keyword evidence="1" id="KW-0472">Membrane</keyword>
<keyword evidence="3" id="KW-1185">Reference proteome</keyword>
<evidence type="ECO:0000256" key="1">
    <source>
        <dbReference type="SAM" id="Phobius"/>
    </source>
</evidence>
<proteinExistence type="predicted"/>
<dbReference type="Proteomes" id="UP000499080">
    <property type="component" value="Unassembled WGS sequence"/>
</dbReference>
<keyword evidence="1" id="KW-0812">Transmembrane</keyword>
<sequence length="103" mass="11786">MEPQVLAVANIVMLFARGGIVFVTSNGRRRFRDRRIFLERIRNCSVHDVVVMLHCSLAFTVGNQSIGQYLSIHKDSISNPPTNRRLEEAVVVDWPKMIKFKTS</sequence>
<evidence type="ECO:0000313" key="3">
    <source>
        <dbReference type="Proteomes" id="UP000499080"/>
    </source>
</evidence>